<proteinExistence type="predicted"/>
<keyword evidence="1" id="KW-0233">DNA recombination</keyword>
<dbReference type="InterPro" id="IPR036397">
    <property type="entry name" value="RNaseH_sf"/>
</dbReference>
<dbReference type="eggNOG" id="COG2826">
    <property type="taxonomic scope" value="Bacteria"/>
</dbReference>
<dbReference type="Pfam" id="PF13936">
    <property type="entry name" value="HTH_38"/>
    <property type="match status" value="1"/>
</dbReference>
<sequence>MKYTLEHVRNKHLTICERTLIQLRLKDGHTVYSIAKEIGCAYNTVKNEIRRGSKQIYRSRRLCYRADFGQKKYEANRIRCHRTGKFRECAQFIKHVEKNFSSPLKKWSVDATSGRLRAERIFTQKNSVCTKTLYNWIHKGLMEVKVSDLPESLRRKKHVSKNRTGKMRLGASIDSRSAEVATRKTFGHWEIDTVIGKKKGKNAVVLTLVERNTDFYITRKIPAKAASAVNSEIKQLLSDFGDRPEKIFKTLTSDRGLEFASLAELENESTKIYFAHPYSSYERGINERHNRILRRFIPKGADINKISEEELERIEDLINGLPRKRLGYKTPEELFNEQLDLIYRL</sequence>
<feature type="domain" description="Integrase catalytic" evidence="2">
    <location>
        <begin position="180"/>
        <end position="339"/>
    </location>
</feature>
<dbReference type="GO" id="GO:0032196">
    <property type="term" value="P:transposition"/>
    <property type="evidence" value="ECO:0007669"/>
    <property type="project" value="TreeGrafter"/>
</dbReference>
<evidence type="ECO:0000313" key="4">
    <source>
        <dbReference type="Proteomes" id="UP000006852"/>
    </source>
</evidence>
<keyword evidence="4" id="KW-1185">Reference proteome</keyword>
<dbReference type="Gene3D" id="3.30.420.10">
    <property type="entry name" value="Ribonuclease H-like superfamily/Ribonuclease H"/>
    <property type="match status" value="1"/>
</dbReference>
<dbReference type="PROSITE" id="PS50994">
    <property type="entry name" value="INTEGRASE"/>
    <property type="match status" value="1"/>
</dbReference>
<dbReference type="EMBL" id="CP002631">
    <property type="protein sequence ID" value="AEB14665.1"/>
    <property type="molecule type" value="Genomic_DNA"/>
</dbReference>
<dbReference type="InterPro" id="IPR051917">
    <property type="entry name" value="Transposase-Integrase"/>
</dbReference>
<dbReference type="InterPro" id="IPR053392">
    <property type="entry name" value="Transposase_IS30-like"/>
</dbReference>
<dbReference type="RefSeq" id="WP_013701946.1">
    <property type="nucleotide sequence ID" value="NC_015385.1"/>
</dbReference>
<accession>F2NT74</accession>
<evidence type="ECO:0000256" key="1">
    <source>
        <dbReference type="ARBA" id="ARBA00023172"/>
    </source>
</evidence>
<dbReference type="InterPro" id="IPR025246">
    <property type="entry name" value="IS30-like_HTH"/>
</dbReference>
<dbReference type="InterPro" id="IPR001584">
    <property type="entry name" value="Integrase_cat-core"/>
</dbReference>
<reference evidence="3 4" key="1">
    <citation type="journal article" date="2011" name="Stand. Genomic Sci.">
        <title>Complete genome sequence of Treponema succinifaciens type strain (6091).</title>
        <authorList>
            <person name="Han C."/>
            <person name="Gronow S."/>
            <person name="Teshima H."/>
            <person name="Lapidus A."/>
            <person name="Nolan M."/>
            <person name="Lucas S."/>
            <person name="Hammon N."/>
            <person name="Deshpande S."/>
            <person name="Cheng J.F."/>
            <person name="Zeytun A."/>
            <person name="Tapia R."/>
            <person name="Goodwin L."/>
            <person name="Pitluck S."/>
            <person name="Liolios K."/>
            <person name="Pagani I."/>
            <person name="Ivanova N."/>
            <person name="Mavromatis K."/>
            <person name="Mikhailova N."/>
            <person name="Huntemann M."/>
            <person name="Pati A."/>
            <person name="Chen A."/>
            <person name="Palaniappan K."/>
            <person name="Land M."/>
            <person name="Hauser L."/>
            <person name="Brambilla E.M."/>
            <person name="Rohde M."/>
            <person name="Goker M."/>
            <person name="Woyke T."/>
            <person name="Bristow J."/>
            <person name="Eisen J.A."/>
            <person name="Markowitz V."/>
            <person name="Hugenholtz P."/>
            <person name="Kyrpides N.C."/>
            <person name="Klenk H.P."/>
            <person name="Detter J.C."/>
        </authorList>
    </citation>
    <scope>NUCLEOTIDE SEQUENCE [LARGE SCALE GENOMIC DNA]</scope>
    <source>
        <strain evidence="4">ATCC 33096 / DSM 2489 / 6091</strain>
    </source>
</reference>
<organism evidence="3 4">
    <name type="scientific">Treponema succinifaciens (strain ATCC 33096 / DSM 2489 / 6091)</name>
    <dbReference type="NCBI Taxonomy" id="869209"/>
    <lineage>
        <taxon>Bacteria</taxon>
        <taxon>Pseudomonadati</taxon>
        <taxon>Spirochaetota</taxon>
        <taxon>Spirochaetia</taxon>
        <taxon>Spirochaetales</taxon>
        <taxon>Treponemataceae</taxon>
        <taxon>Treponema</taxon>
    </lineage>
</organism>
<dbReference type="NCBIfam" id="NF033563">
    <property type="entry name" value="transpos_IS30"/>
    <property type="match status" value="1"/>
</dbReference>
<dbReference type="PANTHER" id="PTHR10948">
    <property type="entry name" value="TRANSPOSASE"/>
    <property type="match status" value="1"/>
</dbReference>
<dbReference type="GO" id="GO:0015074">
    <property type="term" value="P:DNA integration"/>
    <property type="evidence" value="ECO:0007669"/>
    <property type="project" value="InterPro"/>
</dbReference>
<dbReference type="GO" id="GO:0003676">
    <property type="term" value="F:nucleic acid binding"/>
    <property type="evidence" value="ECO:0007669"/>
    <property type="project" value="InterPro"/>
</dbReference>
<dbReference type="PANTHER" id="PTHR10948:SF23">
    <property type="entry name" value="TRANSPOSASE INSI FOR INSERTION SEQUENCE ELEMENT IS30A-RELATED"/>
    <property type="match status" value="1"/>
</dbReference>
<dbReference type="AlphaFoldDB" id="F2NT74"/>
<protein>
    <submittedName>
        <fullName evidence="3">Integrase catalytic region</fullName>
    </submittedName>
</protein>
<gene>
    <name evidence="3" type="ordered locus">Tresu_1774</name>
</gene>
<dbReference type="InterPro" id="IPR012337">
    <property type="entry name" value="RNaseH-like_sf"/>
</dbReference>
<evidence type="ECO:0000259" key="2">
    <source>
        <dbReference type="PROSITE" id="PS50994"/>
    </source>
</evidence>
<dbReference type="Proteomes" id="UP000006852">
    <property type="component" value="Chromosome"/>
</dbReference>
<dbReference type="GO" id="GO:0004803">
    <property type="term" value="F:transposase activity"/>
    <property type="evidence" value="ECO:0007669"/>
    <property type="project" value="TreeGrafter"/>
</dbReference>
<dbReference type="GO" id="GO:0006310">
    <property type="term" value="P:DNA recombination"/>
    <property type="evidence" value="ECO:0007669"/>
    <property type="project" value="UniProtKB-KW"/>
</dbReference>
<dbReference type="OrthoDB" id="396854at2"/>
<dbReference type="GeneID" id="302998916"/>
<reference evidence="4" key="2">
    <citation type="submission" date="2011-04" db="EMBL/GenBank/DDBJ databases">
        <title>The complete genome of chromosome of Treponema succinifaciens DSM 2489.</title>
        <authorList>
            <person name="Lucas S."/>
            <person name="Copeland A."/>
            <person name="Lapidus A."/>
            <person name="Bruce D."/>
            <person name="Goodwin L."/>
            <person name="Pitluck S."/>
            <person name="Peters L."/>
            <person name="Kyrpides N."/>
            <person name="Mavromatis K."/>
            <person name="Ivanova N."/>
            <person name="Ovchinnikova G."/>
            <person name="Teshima H."/>
            <person name="Detter J.C."/>
            <person name="Tapia R."/>
            <person name="Han C."/>
            <person name="Land M."/>
            <person name="Hauser L."/>
            <person name="Markowitz V."/>
            <person name="Cheng J.-F."/>
            <person name="Hugenholtz P."/>
            <person name="Woyke T."/>
            <person name="Wu D."/>
            <person name="Gronow S."/>
            <person name="Wellnitz S."/>
            <person name="Brambilla E."/>
            <person name="Klenk H.-P."/>
            <person name="Eisen J.A."/>
        </authorList>
    </citation>
    <scope>NUCLEOTIDE SEQUENCE [LARGE SCALE GENOMIC DNA]</scope>
    <source>
        <strain evidence="4">ATCC 33096 / DSM 2489 / 6091</strain>
    </source>
</reference>
<dbReference type="HOGENOM" id="CLU_035706_0_2_12"/>
<evidence type="ECO:0000313" key="3">
    <source>
        <dbReference type="EMBL" id="AEB14665.1"/>
    </source>
</evidence>
<dbReference type="GO" id="GO:0005829">
    <property type="term" value="C:cytosol"/>
    <property type="evidence" value="ECO:0007669"/>
    <property type="project" value="TreeGrafter"/>
</dbReference>
<dbReference type="KEGG" id="tsu:Tresu_1774"/>
<dbReference type="SUPFAM" id="SSF53098">
    <property type="entry name" value="Ribonuclease H-like"/>
    <property type="match status" value="1"/>
</dbReference>
<name>F2NT74_TRES6</name>